<proteinExistence type="predicted"/>
<evidence type="ECO:0000313" key="8">
    <source>
        <dbReference type="Proteomes" id="UP000265120"/>
    </source>
</evidence>
<dbReference type="KEGG" id="csem:103389944"/>
<dbReference type="InterPro" id="IPR037145">
    <property type="entry name" value="SARA_Smad-bd_sf"/>
</dbReference>
<dbReference type="GO" id="GO:0016197">
    <property type="term" value="P:endosomal transport"/>
    <property type="evidence" value="ECO:0007669"/>
    <property type="project" value="TreeGrafter"/>
</dbReference>
<evidence type="ECO:0000313" key="7">
    <source>
        <dbReference type="Ensembl" id="ENSCSEP00000018255.1"/>
    </source>
</evidence>
<dbReference type="Pfam" id="PF11409">
    <property type="entry name" value="SARA"/>
    <property type="match status" value="1"/>
</dbReference>
<feature type="compositionally biased region" description="Polar residues" evidence="5">
    <location>
        <begin position="538"/>
        <end position="557"/>
    </location>
</feature>
<dbReference type="PROSITE" id="PS50178">
    <property type="entry name" value="ZF_FYVE"/>
    <property type="match status" value="1"/>
</dbReference>
<reference evidence="7 8" key="1">
    <citation type="journal article" date="2014" name="Nat. Genet.">
        <title>Whole-genome sequence of a flatfish provides insights into ZW sex chromosome evolution and adaptation to a benthic lifestyle.</title>
        <authorList>
            <person name="Chen S."/>
            <person name="Zhang G."/>
            <person name="Shao C."/>
            <person name="Huang Q."/>
            <person name="Liu G."/>
            <person name="Zhang P."/>
            <person name="Song W."/>
            <person name="An N."/>
            <person name="Chalopin D."/>
            <person name="Volff J.N."/>
            <person name="Hong Y."/>
            <person name="Li Q."/>
            <person name="Sha Z."/>
            <person name="Zhou H."/>
            <person name="Xie M."/>
            <person name="Yu Q."/>
            <person name="Liu Y."/>
            <person name="Xiang H."/>
            <person name="Wang N."/>
            <person name="Wu K."/>
            <person name="Yang C."/>
            <person name="Zhou Q."/>
            <person name="Liao X."/>
            <person name="Yang L."/>
            <person name="Hu Q."/>
            <person name="Zhang J."/>
            <person name="Meng L."/>
            <person name="Jin L."/>
            <person name="Tian Y."/>
            <person name="Lian J."/>
            <person name="Yang J."/>
            <person name="Miao G."/>
            <person name="Liu S."/>
            <person name="Liang Z."/>
            <person name="Yan F."/>
            <person name="Li Y."/>
            <person name="Sun B."/>
            <person name="Zhang H."/>
            <person name="Zhang J."/>
            <person name="Zhu Y."/>
            <person name="Du M."/>
            <person name="Zhao Y."/>
            <person name="Schartl M."/>
            <person name="Tang Q."/>
            <person name="Wang J."/>
        </authorList>
    </citation>
    <scope>NUCLEOTIDE SEQUENCE</scope>
</reference>
<dbReference type="SUPFAM" id="SSF57903">
    <property type="entry name" value="FYVE/PHD zinc finger"/>
    <property type="match status" value="1"/>
</dbReference>
<dbReference type="SMART" id="SM01421">
    <property type="entry name" value="DUF3480"/>
    <property type="match status" value="1"/>
</dbReference>
<organism evidence="7 8">
    <name type="scientific">Cynoglossus semilaevis</name>
    <name type="common">Tongue sole</name>
    <dbReference type="NCBI Taxonomy" id="244447"/>
    <lineage>
        <taxon>Eukaryota</taxon>
        <taxon>Metazoa</taxon>
        <taxon>Chordata</taxon>
        <taxon>Craniata</taxon>
        <taxon>Vertebrata</taxon>
        <taxon>Euteleostomi</taxon>
        <taxon>Actinopterygii</taxon>
        <taxon>Neopterygii</taxon>
        <taxon>Teleostei</taxon>
        <taxon>Neoteleostei</taxon>
        <taxon>Acanthomorphata</taxon>
        <taxon>Carangaria</taxon>
        <taxon>Pleuronectiformes</taxon>
        <taxon>Pleuronectoidei</taxon>
        <taxon>Cynoglossidae</taxon>
        <taxon>Cynoglossinae</taxon>
        <taxon>Cynoglossus</taxon>
    </lineage>
</organism>
<dbReference type="Gene3D" id="4.10.720.10">
    <property type="entry name" value="Smad anchor for receptor activation, Smad-binding domain"/>
    <property type="match status" value="1"/>
</dbReference>
<dbReference type="InterPro" id="IPR024608">
    <property type="entry name" value="SARA-like_SBD"/>
</dbReference>
<keyword evidence="8" id="KW-1185">Reference proteome</keyword>
<keyword evidence="3" id="KW-0862">Zinc</keyword>
<feature type="domain" description="FYVE-type" evidence="6">
    <location>
        <begin position="672"/>
        <end position="730"/>
    </location>
</feature>
<dbReference type="GeneID" id="103389944"/>
<evidence type="ECO:0000256" key="3">
    <source>
        <dbReference type="ARBA" id="ARBA00022833"/>
    </source>
</evidence>
<dbReference type="SMART" id="SM00064">
    <property type="entry name" value="FYVE"/>
    <property type="match status" value="1"/>
</dbReference>
<dbReference type="CDD" id="cd15729">
    <property type="entry name" value="FYVE_endofin"/>
    <property type="match status" value="1"/>
</dbReference>
<evidence type="ECO:0000256" key="5">
    <source>
        <dbReference type="SAM" id="MobiDB-lite"/>
    </source>
</evidence>
<dbReference type="InterPro" id="IPR017455">
    <property type="entry name" value="Znf_FYVE-rel"/>
</dbReference>
<dbReference type="Proteomes" id="UP000265120">
    <property type="component" value="Chromosome 14"/>
</dbReference>
<feature type="region of interest" description="Disordered" evidence="5">
    <location>
        <begin position="236"/>
        <end position="303"/>
    </location>
</feature>
<keyword evidence="2 4" id="KW-0863">Zinc-finger</keyword>
<evidence type="ECO:0000256" key="1">
    <source>
        <dbReference type="ARBA" id="ARBA00022723"/>
    </source>
</evidence>
<dbReference type="GO" id="GO:0031901">
    <property type="term" value="C:early endosome membrane"/>
    <property type="evidence" value="ECO:0007669"/>
    <property type="project" value="TreeGrafter"/>
</dbReference>
<dbReference type="RefSeq" id="XP_008323809.1">
    <property type="nucleotide sequence ID" value="XM_008325587.3"/>
</dbReference>
<dbReference type="FunCoup" id="A0A3P8W0Z9">
    <property type="interactions" value="1166"/>
</dbReference>
<feature type="region of interest" description="Disordered" evidence="5">
    <location>
        <begin position="816"/>
        <end position="864"/>
    </location>
</feature>
<dbReference type="STRING" id="244447.ENSCSEP00000018255"/>
<feature type="compositionally biased region" description="Polar residues" evidence="5">
    <location>
        <begin position="289"/>
        <end position="300"/>
    </location>
</feature>
<dbReference type="FunFam" id="4.10.720.10:FF:000001">
    <property type="entry name" value="Zinc finger, FYVE domain-containing 9a"/>
    <property type="match status" value="1"/>
</dbReference>
<dbReference type="SMART" id="SM01422">
    <property type="entry name" value="SARA"/>
    <property type="match status" value="1"/>
</dbReference>
<protein>
    <submittedName>
        <fullName evidence="7">Zinc finger, FYVE domain containing 16</fullName>
    </submittedName>
</protein>
<feature type="compositionally biased region" description="Basic and acidic residues" evidence="5">
    <location>
        <begin position="272"/>
        <end position="286"/>
    </location>
</feature>
<dbReference type="PANTHER" id="PTHR46319">
    <property type="entry name" value="ZINC FINGER FYVE DOMAIN-CONTAINING PROTEIN"/>
    <property type="match status" value="1"/>
</dbReference>
<dbReference type="CTD" id="9765"/>
<reference evidence="7" key="3">
    <citation type="submission" date="2025-09" db="UniProtKB">
        <authorList>
            <consortium name="Ensembl"/>
        </authorList>
    </citation>
    <scope>IDENTIFICATION</scope>
</reference>
<dbReference type="FunFam" id="3.30.40.10:FF:000084">
    <property type="entry name" value="Zinc finger, FYVE domain-containing 9b"/>
    <property type="match status" value="1"/>
</dbReference>
<accession>A0A3P8W0Z9</accession>
<name>A0A3P8W0Z9_CYNSE</name>
<evidence type="ECO:0000256" key="2">
    <source>
        <dbReference type="ARBA" id="ARBA00022771"/>
    </source>
</evidence>
<dbReference type="InParanoid" id="A0A3P8W0Z9"/>
<dbReference type="OMA" id="DWTSPVN"/>
<feature type="compositionally biased region" description="Low complexity" evidence="5">
    <location>
        <begin position="838"/>
        <end position="864"/>
    </location>
</feature>
<sequence length="1421" mass="154729">MDSYFKAAVCDLDKLLDDFELNTEELDCRPVFLKPPPQQCLSSKESTLPPSLPDLNSLHYGASTSCPEPPLSHPCSNNDGETKGQPLTGVDLLSSVDHRPAKTSALPCPDQAPKPVCDLVNDTGSAVLVRANSHDAFSELDVVEKQMEEEQELDEGLLVDFESPVVMEDQACLNCSGGCEDLSKKELASGKNDLLSLGFDEQGGAYSASLSLLDVILPAAAETDGESAVDSLLPMTGGLEEVENKDCEKEASSDRPEEGSIEEEGSTCAWGGKEDTRQEDTPDKAEIVSSVQPESATSDKPASLSCLPLAASICGALGQSTTGEEEPRQASEQSDEENVSESTEADSFSALGARQGRSCSEQPVYPAGPVCQQSTDGRLSPEGQHVSVEATAAVVALSPDPNSSDHSETEPSEFGFEYLPESDQAELLVTDEELDAFLQAHTEAEQARNVSFCSNPGACSRPENVIEPNRNPEGVVWDEEQRNCGGDQQEELEGLAFPESDRRMFVSSEACVDPGAPSQPQEYCSTFQEPENFGARHSLTSHTFPSQQTNNPDQQPSFGGARPKQLHCQTARSPPAGEEEDREQTLSKWPNAAEDEESPPMSVSLTEEDSKIRDANLIYVTQEQQDYGVGYDELSEPPPYHGEPPSEGARSVNWKKEEMEELGCRQPEWVPDAQAPNCMKCYQRFTFTKRRHHCRACGKVFCAVCCSRKCKLKYLEKEARVCVLCFDTIHKAQALERMMSPTGPSPNPNIPSEYCSTIPPLQQARAAGTLNSPPPTVMVPVSVLKHPNNDSCPREQKRVWFADGILPNGEVADTTKLSVTSRRSSQEFSGGMSDQTTSSPAGSEEGVSGSSSSSSFTETSGTVEVVRPRVSGPWDYGLLSGMGSLVKRLPSLLPDNDELPPLLFTTGEDNEGDVLIEDNPALCQILHLLEEGGPRPLAFVLNANLLVNVKLVTYLGRQCWCFGSNGLQALGQRELVFLLECLPEEKSLPKDLFTLYLTIYQDAQKGKFVEEMNNVTFTSSFLGSKDHAGMLFFSHTFQPLDGLTLPPRPFLFGLLIQKLEVPWAKVFPLRLLLRLGAKYSVYPTPLISVRFRESVYRETGHTIMNLLADLRNYQYSLSVVEGLQIHMEMGHSYINIPKRSFNEMQKVINTSNEHVISIGATFSLDADSHLVCVQNEDGNYQTQANSMPGKTRTVTGASFVVFNGALKASSGFIAKSSIVEDGMMIQIPPETMESLRSALREQTDFHIACGRNDGGEIRENVTVRWVDCSSPVNTGKTSGVDGRPLDGVHSVRIKQDADFESDGRTIACTEVFYEPKSPDCSLASVLSSSSVFQKEMAVATCSALSPHLAVLTNSGINCISLRVSTEADMVEYQACSGGRLLPQHYMNELDSALIPVIHGGGASVPQTALDMEFTFYITSAI</sequence>
<keyword evidence="1" id="KW-0479">Metal-binding</keyword>
<feature type="compositionally biased region" description="Polar residues" evidence="5">
    <location>
        <begin position="518"/>
        <end position="529"/>
    </location>
</feature>
<dbReference type="InterPro" id="IPR000306">
    <property type="entry name" value="Znf_FYVE"/>
</dbReference>
<dbReference type="Gene3D" id="3.30.1360.220">
    <property type="entry name" value="Domain of unknown function (DUF3480), N-terminal subdomain"/>
    <property type="match status" value="1"/>
</dbReference>
<evidence type="ECO:0000259" key="6">
    <source>
        <dbReference type="PROSITE" id="PS50178"/>
    </source>
</evidence>
<dbReference type="Gene3D" id="3.30.40.10">
    <property type="entry name" value="Zinc/RING finger domain, C3HC4 (zinc finger)"/>
    <property type="match status" value="1"/>
</dbReference>
<reference evidence="7" key="2">
    <citation type="submission" date="2025-08" db="UniProtKB">
        <authorList>
            <consortium name="Ensembl"/>
        </authorList>
    </citation>
    <scope>IDENTIFICATION</scope>
</reference>
<feature type="region of interest" description="Disordered" evidence="5">
    <location>
        <begin position="59"/>
        <end position="86"/>
    </location>
</feature>
<dbReference type="PANTHER" id="PTHR46319:SF1">
    <property type="entry name" value="ZINC FINGER FYVE DOMAIN-CONTAINING PROTEIN 16"/>
    <property type="match status" value="1"/>
</dbReference>
<dbReference type="Pfam" id="PF11979">
    <property type="entry name" value="SARA_C"/>
    <property type="match status" value="1"/>
</dbReference>
<dbReference type="GO" id="GO:0008270">
    <property type="term" value="F:zinc ion binding"/>
    <property type="evidence" value="ECO:0007669"/>
    <property type="project" value="UniProtKB-KW"/>
</dbReference>
<feature type="compositionally biased region" description="Polar residues" evidence="5">
    <location>
        <begin position="816"/>
        <end position="837"/>
    </location>
</feature>
<dbReference type="InterPro" id="IPR013083">
    <property type="entry name" value="Znf_RING/FYVE/PHD"/>
</dbReference>
<dbReference type="Gene3D" id="3.30.500.40">
    <property type="match status" value="1"/>
</dbReference>
<dbReference type="Pfam" id="PF01363">
    <property type="entry name" value="FYVE"/>
    <property type="match status" value="1"/>
</dbReference>
<feature type="region of interest" description="Disordered" evidence="5">
    <location>
        <begin position="452"/>
        <end position="476"/>
    </location>
</feature>
<feature type="compositionally biased region" description="Basic and acidic residues" evidence="5">
    <location>
        <begin position="242"/>
        <end position="258"/>
    </location>
</feature>
<dbReference type="OrthoDB" id="5872154at2759"/>
<dbReference type="GeneTree" id="ENSGT00940000154290"/>
<dbReference type="InterPro" id="IPR022557">
    <property type="entry name" value="SARA-like_C"/>
</dbReference>
<feature type="region of interest" description="Disordered" evidence="5">
    <location>
        <begin position="317"/>
        <end position="422"/>
    </location>
</feature>
<dbReference type="InterPro" id="IPR011011">
    <property type="entry name" value="Znf_FYVE_PHD"/>
</dbReference>
<dbReference type="Ensembl" id="ENSCSET00000018480.1">
    <property type="protein sequence ID" value="ENSCSEP00000018255.1"/>
    <property type="gene ID" value="ENSCSEG00000011721.1"/>
</dbReference>
<feature type="region of interest" description="Disordered" evidence="5">
    <location>
        <begin position="510"/>
        <end position="607"/>
    </location>
</feature>
<evidence type="ECO:0000256" key="4">
    <source>
        <dbReference type="PROSITE-ProRule" id="PRU00091"/>
    </source>
</evidence>